<dbReference type="GO" id="GO:0016747">
    <property type="term" value="F:acyltransferase activity, transferring groups other than amino-acyl groups"/>
    <property type="evidence" value="ECO:0007669"/>
    <property type="project" value="InterPro"/>
</dbReference>
<evidence type="ECO:0000256" key="3">
    <source>
        <dbReference type="ARBA" id="ARBA00022679"/>
    </source>
</evidence>
<dbReference type="SUPFAM" id="SSF52266">
    <property type="entry name" value="SGNH hydrolase"/>
    <property type="match status" value="1"/>
</dbReference>
<keyword evidence="3" id="KW-0808">Transferase</keyword>
<feature type="transmembrane region" description="Helical" evidence="9">
    <location>
        <begin position="262"/>
        <end position="286"/>
    </location>
</feature>
<dbReference type="EMBL" id="AZEL01000002">
    <property type="protein sequence ID" value="KRL25430.1"/>
    <property type="molecule type" value="Genomic_DNA"/>
</dbReference>
<evidence type="ECO:0000256" key="5">
    <source>
        <dbReference type="ARBA" id="ARBA00022989"/>
    </source>
</evidence>
<dbReference type="GO" id="GO:0009103">
    <property type="term" value="P:lipopolysaccharide biosynthetic process"/>
    <property type="evidence" value="ECO:0007669"/>
    <property type="project" value="TreeGrafter"/>
</dbReference>
<feature type="coiled-coil region" evidence="8">
    <location>
        <begin position="417"/>
        <end position="465"/>
    </location>
</feature>
<feature type="transmembrane region" description="Helical" evidence="9">
    <location>
        <begin position="386"/>
        <end position="406"/>
    </location>
</feature>
<feature type="transmembrane region" description="Helical" evidence="9">
    <location>
        <begin position="78"/>
        <end position="96"/>
    </location>
</feature>
<keyword evidence="7" id="KW-0012">Acyltransferase</keyword>
<keyword evidence="2" id="KW-1003">Cell membrane</keyword>
<feature type="domain" description="Acyltransferase 3" evidence="10">
    <location>
        <begin position="13"/>
        <end position="348"/>
    </location>
</feature>
<keyword evidence="8" id="KW-0175">Coiled coil</keyword>
<evidence type="ECO:0000256" key="8">
    <source>
        <dbReference type="SAM" id="Coils"/>
    </source>
</evidence>
<protein>
    <recommendedName>
        <fullName evidence="10">Acyltransferase 3 domain-containing protein</fullName>
    </recommendedName>
</protein>
<feature type="transmembrane region" description="Helical" evidence="9">
    <location>
        <begin position="34"/>
        <end position="52"/>
    </location>
</feature>
<feature type="transmembrane region" description="Helical" evidence="9">
    <location>
        <begin position="237"/>
        <end position="256"/>
    </location>
</feature>
<comment type="caution">
    <text evidence="11">The sequence shown here is derived from an EMBL/GenBank/DDBJ whole genome shotgun (WGS) entry which is preliminary data.</text>
</comment>
<dbReference type="Proteomes" id="UP000051311">
    <property type="component" value="Unassembled WGS sequence"/>
</dbReference>
<name>A0A0R1NZF2_9LACO</name>
<feature type="transmembrane region" description="Helical" evidence="9">
    <location>
        <begin position="332"/>
        <end position="353"/>
    </location>
</feature>
<dbReference type="eggNOG" id="COG1835">
    <property type="taxonomic scope" value="Bacteria"/>
</dbReference>
<feature type="transmembrane region" description="Helical" evidence="9">
    <location>
        <begin position="148"/>
        <end position="165"/>
    </location>
</feature>
<dbReference type="PATRIC" id="fig|1423748.3.peg.1408"/>
<evidence type="ECO:0000256" key="9">
    <source>
        <dbReference type="SAM" id="Phobius"/>
    </source>
</evidence>
<sequence>MNMRRNRFITGYSGLRTLAVIGVILYHFDPNSFIGGYLGVPIFFVLSGYLVTDHMLNSYDQTGSYNNRHFYLNRIKRLYPQLIAVLWISATYIFLFQRNLLAKLNQIVFANLLNVFNFWQINNGQSYFERFANNESPFTNLWTMSIEGQFYIIWPLVIFLLVKLVKKKKRIFYFLLALSFLSALEMAILYLTKTDINRIYYGTDTRFFSLGLGAALAVIWPVEVLNPEVPKQDRIILDLVGLVSFILLLVMYFAKAMNPQQAFAYCGGMLLFSLIVCIFAGVIAHPSSHWNQIMTNKLFDWIGSRSYGIYLYQFPVMIFFESKINNLGDHPVMYRIIELILILTISEITYRLIERPMSKITWKKTKQYFAHVFDMQARNYVKKGQAVLAAFVIIFGSIAIAISLHVKAEDFNKSQLAQRINRNAKKQKSDNAKLIEKLKKQKKQKKQKENESKIIKEAAEKAKSNPVNQSYVKYGISQLDLELAQKIQVTAIGDSVMAGSSNDLKQLMPKALIDAAVSRQLNVAFGLLDSYKRQGVLADNVLIGLGTNGPFSMDDLNRIMQEVGPKRKVFWINVHVPTRDWQRPVNDLLKQGAKRYHNLIVIDWYSYSKNHPKWFYDDHTHPNIKGSKYYSTFITKTIIKHSKF</sequence>
<dbReference type="Pfam" id="PF01757">
    <property type="entry name" value="Acyl_transf_3"/>
    <property type="match status" value="1"/>
</dbReference>
<evidence type="ECO:0000256" key="4">
    <source>
        <dbReference type="ARBA" id="ARBA00022692"/>
    </source>
</evidence>
<evidence type="ECO:0000256" key="6">
    <source>
        <dbReference type="ARBA" id="ARBA00023136"/>
    </source>
</evidence>
<keyword evidence="6 9" id="KW-0472">Membrane</keyword>
<dbReference type="GO" id="GO:0005886">
    <property type="term" value="C:plasma membrane"/>
    <property type="evidence" value="ECO:0007669"/>
    <property type="project" value="UniProtKB-SubCell"/>
</dbReference>
<evidence type="ECO:0000256" key="2">
    <source>
        <dbReference type="ARBA" id="ARBA00022475"/>
    </source>
</evidence>
<dbReference type="InterPro" id="IPR036514">
    <property type="entry name" value="SGNH_hydro_sf"/>
</dbReference>
<feature type="transmembrane region" description="Helical" evidence="9">
    <location>
        <begin position="172"/>
        <end position="192"/>
    </location>
</feature>
<dbReference type="PANTHER" id="PTHR23028:SF53">
    <property type="entry name" value="ACYL_TRANSF_3 DOMAIN-CONTAINING PROTEIN"/>
    <property type="match status" value="1"/>
</dbReference>
<dbReference type="AlphaFoldDB" id="A0A0R1NZF2"/>
<dbReference type="STRING" id="1423748.FC37_GL001346"/>
<gene>
    <name evidence="11" type="ORF">FC37_GL001346</name>
</gene>
<dbReference type="PANTHER" id="PTHR23028">
    <property type="entry name" value="ACETYLTRANSFERASE"/>
    <property type="match status" value="1"/>
</dbReference>
<evidence type="ECO:0000256" key="1">
    <source>
        <dbReference type="ARBA" id="ARBA00004651"/>
    </source>
</evidence>
<evidence type="ECO:0000313" key="11">
    <source>
        <dbReference type="EMBL" id="KRL25430.1"/>
    </source>
</evidence>
<organism evidence="11 12">
    <name type="scientific">Lactobacillus gallinarum DSM 10532 = JCM 2011</name>
    <dbReference type="NCBI Taxonomy" id="1423748"/>
    <lineage>
        <taxon>Bacteria</taxon>
        <taxon>Bacillati</taxon>
        <taxon>Bacillota</taxon>
        <taxon>Bacilli</taxon>
        <taxon>Lactobacillales</taxon>
        <taxon>Lactobacillaceae</taxon>
        <taxon>Lactobacillus</taxon>
    </lineage>
</organism>
<accession>A0A0R1NZF2</accession>
<feature type="transmembrane region" description="Helical" evidence="9">
    <location>
        <begin position="207"/>
        <end position="225"/>
    </location>
</feature>
<evidence type="ECO:0000313" key="12">
    <source>
        <dbReference type="Proteomes" id="UP000051311"/>
    </source>
</evidence>
<reference evidence="11 12" key="1">
    <citation type="journal article" date="2015" name="Genome Announc.">
        <title>Expanding the biotechnology potential of lactobacilli through comparative genomics of 213 strains and associated genera.</title>
        <authorList>
            <person name="Sun Z."/>
            <person name="Harris H.M."/>
            <person name="McCann A."/>
            <person name="Guo C."/>
            <person name="Argimon S."/>
            <person name="Zhang W."/>
            <person name="Yang X."/>
            <person name="Jeffery I.B."/>
            <person name="Cooney J.C."/>
            <person name="Kagawa T.F."/>
            <person name="Liu W."/>
            <person name="Song Y."/>
            <person name="Salvetti E."/>
            <person name="Wrobel A."/>
            <person name="Rasinkangas P."/>
            <person name="Parkhill J."/>
            <person name="Rea M.C."/>
            <person name="O'Sullivan O."/>
            <person name="Ritari J."/>
            <person name="Douillard F.P."/>
            <person name="Paul Ross R."/>
            <person name="Yang R."/>
            <person name="Briner A.E."/>
            <person name="Felis G.E."/>
            <person name="de Vos W.M."/>
            <person name="Barrangou R."/>
            <person name="Klaenhammer T.R."/>
            <person name="Caufield P.W."/>
            <person name="Cui Y."/>
            <person name="Zhang H."/>
            <person name="O'Toole P.W."/>
        </authorList>
    </citation>
    <scope>NUCLEOTIDE SEQUENCE [LARGE SCALE GENOMIC DNA]</scope>
    <source>
        <strain evidence="11 12">DSM 10532</strain>
    </source>
</reference>
<keyword evidence="4 9" id="KW-0812">Transmembrane</keyword>
<dbReference type="InterPro" id="IPR050879">
    <property type="entry name" value="Acyltransferase_3"/>
</dbReference>
<keyword evidence="5 9" id="KW-1133">Transmembrane helix</keyword>
<comment type="subcellular location">
    <subcellularLocation>
        <location evidence="1">Cell membrane</location>
        <topology evidence="1">Multi-pass membrane protein</topology>
    </subcellularLocation>
</comment>
<dbReference type="Gene3D" id="3.40.50.1110">
    <property type="entry name" value="SGNH hydrolase"/>
    <property type="match status" value="1"/>
</dbReference>
<proteinExistence type="predicted"/>
<evidence type="ECO:0000259" key="10">
    <source>
        <dbReference type="Pfam" id="PF01757"/>
    </source>
</evidence>
<evidence type="ECO:0000256" key="7">
    <source>
        <dbReference type="ARBA" id="ARBA00023315"/>
    </source>
</evidence>
<dbReference type="InterPro" id="IPR002656">
    <property type="entry name" value="Acyl_transf_3_dom"/>
</dbReference>
<dbReference type="CDD" id="cd01840">
    <property type="entry name" value="SGNH_hydrolase_yrhL_like"/>
    <property type="match status" value="1"/>
</dbReference>